<protein>
    <recommendedName>
        <fullName evidence="3">HutD family protein</fullName>
    </recommendedName>
</protein>
<gene>
    <name evidence="1" type="ORF">GC098_11020</name>
</gene>
<keyword evidence="2" id="KW-1185">Reference proteome</keyword>
<reference evidence="1 2" key="1">
    <citation type="submission" date="2019-10" db="EMBL/GenBank/DDBJ databases">
        <title>Description of Paenibacillus terrestris sp. nov.</title>
        <authorList>
            <person name="Carlier A."/>
            <person name="Qi S."/>
        </authorList>
    </citation>
    <scope>NUCLEOTIDE SEQUENCE [LARGE SCALE GENOMIC DNA]</scope>
    <source>
        <strain evidence="1 2">LMG 31458</strain>
    </source>
</reference>
<sequence length="238" mass="26892">MSRHCSDEYAGLGISRSFFSLVTEYIQGDAFMSYSIKVIKKHEQITAAWSGGTTTQLAIYPENAEYNKRNFLWRISTASIQDEQSLFTCLPDFWRKLMVIEGEVILEYEGSRQVGLTPYEQESFSGGWVTRSMGKVTDFNLITAAGCRGELEALFIKKGTSREIDCHKDDVEFSLVTEAFYCTEGQVRFSINEDQSLWLEKGDICVLSRRASLDKVNIKISHSGNESAAYVIRAHIVS</sequence>
<dbReference type="PANTHER" id="PTHR37943">
    <property type="entry name" value="PROTEIN VES"/>
    <property type="match status" value="1"/>
</dbReference>
<dbReference type="InterPro" id="IPR014710">
    <property type="entry name" value="RmlC-like_jellyroll"/>
</dbReference>
<dbReference type="Gene3D" id="2.60.120.10">
    <property type="entry name" value="Jelly Rolls"/>
    <property type="match status" value="1"/>
</dbReference>
<dbReference type="EMBL" id="WHOA01000085">
    <property type="protein sequence ID" value="NOU71944.1"/>
    <property type="molecule type" value="Genomic_DNA"/>
</dbReference>
<evidence type="ECO:0000313" key="1">
    <source>
        <dbReference type="EMBL" id="NOU71944.1"/>
    </source>
</evidence>
<dbReference type="SUPFAM" id="SSF51182">
    <property type="entry name" value="RmlC-like cupins"/>
    <property type="match status" value="1"/>
</dbReference>
<organism evidence="1 2">
    <name type="scientific">Paenibacillus phytorum</name>
    <dbReference type="NCBI Taxonomy" id="2654977"/>
    <lineage>
        <taxon>Bacteria</taxon>
        <taxon>Bacillati</taxon>
        <taxon>Bacillota</taxon>
        <taxon>Bacilli</taxon>
        <taxon>Bacillales</taxon>
        <taxon>Paenibacillaceae</taxon>
        <taxon>Paenibacillus</taxon>
    </lineage>
</organism>
<dbReference type="PANTHER" id="PTHR37943:SF1">
    <property type="entry name" value="PROTEIN VES"/>
    <property type="match status" value="1"/>
</dbReference>
<comment type="caution">
    <text evidence="1">The sequence shown here is derived from an EMBL/GenBank/DDBJ whole genome shotgun (WGS) entry which is preliminary data.</text>
</comment>
<accession>A0ABX1XW30</accession>
<proteinExistence type="predicted"/>
<dbReference type="InterPro" id="IPR010282">
    <property type="entry name" value="Uncharacterised_HutD/Ves"/>
</dbReference>
<dbReference type="Pfam" id="PF05962">
    <property type="entry name" value="HutD"/>
    <property type="match status" value="1"/>
</dbReference>
<dbReference type="InterPro" id="IPR011051">
    <property type="entry name" value="RmlC_Cupin_sf"/>
</dbReference>
<evidence type="ECO:0000313" key="2">
    <source>
        <dbReference type="Proteomes" id="UP000616779"/>
    </source>
</evidence>
<evidence type="ECO:0008006" key="3">
    <source>
        <dbReference type="Google" id="ProtNLM"/>
    </source>
</evidence>
<name>A0ABX1XW30_9BACL</name>
<dbReference type="Proteomes" id="UP000616779">
    <property type="component" value="Unassembled WGS sequence"/>
</dbReference>